<dbReference type="Gene3D" id="3.90.70.80">
    <property type="match status" value="1"/>
</dbReference>
<gene>
    <name evidence="5" type="ORF">AWC38_SpisGene24443</name>
</gene>
<dbReference type="OrthoDB" id="409956at2759"/>
<evidence type="ECO:0000313" key="6">
    <source>
        <dbReference type="Proteomes" id="UP000225706"/>
    </source>
</evidence>
<evidence type="ECO:0000259" key="4">
    <source>
        <dbReference type="Pfam" id="PF02338"/>
    </source>
</evidence>
<accession>A0A2B4R615</accession>
<evidence type="ECO:0000256" key="1">
    <source>
        <dbReference type="SAM" id="Coils"/>
    </source>
</evidence>
<dbReference type="InterPro" id="IPR003323">
    <property type="entry name" value="OTU_dom"/>
</dbReference>
<keyword evidence="6" id="KW-1185">Reference proteome</keyword>
<keyword evidence="1" id="KW-0175">Coiled coil</keyword>
<feature type="compositionally biased region" description="Basic residues" evidence="2">
    <location>
        <begin position="48"/>
        <end position="57"/>
    </location>
</feature>
<dbReference type="AlphaFoldDB" id="A0A2B4R615"/>
<dbReference type="Pfam" id="PF02338">
    <property type="entry name" value="OTU"/>
    <property type="match status" value="1"/>
</dbReference>
<feature type="region of interest" description="Disordered" evidence="2">
    <location>
        <begin position="18"/>
        <end position="73"/>
    </location>
</feature>
<keyword evidence="3" id="KW-0732">Signal</keyword>
<dbReference type="Proteomes" id="UP000225706">
    <property type="component" value="Unassembled WGS sequence"/>
</dbReference>
<feature type="signal peptide" evidence="3">
    <location>
        <begin position="1"/>
        <end position="17"/>
    </location>
</feature>
<name>A0A2B4R615_STYPI</name>
<reference evidence="6" key="1">
    <citation type="journal article" date="2017" name="bioRxiv">
        <title>Comparative analysis of the genomes of Stylophora pistillata and Acropora digitifera provides evidence for extensive differences between species of corals.</title>
        <authorList>
            <person name="Voolstra C.R."/>
            <person name="Li Y."/>
            <person name="Liew Y.J."/>
            <person name="Baumgarten S."/>
            <person name="Zoccola D."/>
            <person name="Flot J.-F."/>
            <person name="Tambutte S."/>
            <person name="Allemand D."/>
            <person name="Aranda M."/>
        </authorList>
    </citation>
    <scope>NUCLEOTIDE SEQUENCE [LARGE SCALE GENOMIC DNA]</scope>
</reference>
<feature type="region of interest" description="Disordered" evidence="2">
    <location>
        <begin position="258"/>
        <end position="284"/>
    </location>
</feature>
<evidence type="ECO:0000256" key="3">
    <source>
        <dbReference type="SAM" id="SignalP"/>
    </source>
</evidence>
<feature type="compositionally biased region" description="Low complexity" evidence="2">
    <location>
        <begin position="265"/>
        <end position="284"/>
    </location>
</feature>
<proteinExistence type="predicted"/>
<evidence type="ECO:0000256" key="2">
    <source>
        <dbReference type="SAM" id="MobiDB-lite"/>
    </source>
</evidence>
<dbReference type="EMBL" id="LSMT01001970">
    <property type="protein sequence ID" value="PFX11725.1"/>
    <property type="molecule type" value="Genomic_DNA"/>
</dbReference>
<organism evidence="5 6">
    <name type="scientific">Stylophora pistillata</name>
    <name type="common">Smooth cauliflower coral</name>
    <dbReference type="NCBI Taxonomy" id="50429"/>
    <lineage>
        <taxon>Eukaryota</taxon>
        <taxon>Metazoa</taxon>
        <taxon>Cnidaria</taxon>
        <taxon>Anthozoa</taxon>
        <taxon>Hexacorallia</taxon>
        <taxon>Scleractinia</taxon>
        <taxon>Astrocoeniina</taxon>
        <taxon>Pocilloporidae</taxon>
        <taxon>Stylophora</taxon>
    </lineage>
</organism>
<comment type="caution">
    <text evidence="5">The sequence shown here is derived from an EMBL/GenBank/DDBJ whole genome shotgun (WGS) entry which is preliminary data.</text>
</comment>
<protein>
    <recommendedName>
        <fullName evidence="4">OTU domain-containing protein</fullName>
    </recommendedName>
</protein>
<feature type="coiled-coil region" evidence="1">
    <location>
        <begin position="145"/>
        <end position="172"/>
    </location>
</feature>
<feature type="domain" description="OTU" evidence="4">
    <location>
        <begin position="99"/>
        <end position="147"/>
    </location>
</feature>
<evidence type="ECO:0000313" key="5">
    <source>
        <dbReference type="EMBL" id="PFX11725.1"/>
    </source>
</evidence>
<sequence>MFSLLLLLKYTLSSKHADSTHVGDSAKAAEGKGQRGAAVQDSEELHHAKSHYAKSHSKTSTVHCDGSTKKKLPSPQLEEETLFYRVLSANNLRVHSVIKGDGNCLFRAVEDQLKRLDILRSHTYKSLREVAVEELARRQELQRVQQELDSARRHLCEELQRVQQELDSARRHLCEVRVALKNYKKENAALQMSLTKDQQLFKELKKVVFSNEENAELTPQMWRKKDRELKKLLSRHEIGEEDGCNMENPEAIVVPVVRQADSDSYDGSSEADSSSSEASVMLSA</sequence>
<feature type="chain" id="PRO_5012812335" description="OTU domain-containing protein" evidence="3">
    <location>
        <begin position="18"/>
        <end position="284"/>
    </location>
</feature>